<dbReference type="Pfam" id="PF13499">
    <property type="entry name" value="EF-hand_7"/>
    <property type="match status" value="1"/>
</dbReference>
<dbReference type="Gene3D" id="1.50.40.10">
    <property type="entry name" value="Mitochondrial carrier domain"/>
    <property type="match status" value="1"/>
</dbReference>
<evidence type="ECO:0000256" key="8">
    <source>
        <dbReference type="ARBA" id="ARBA00022837"/>
    </source>
</evidence>
<dbReference type="InterPro" id="IPR018108">
    <property type="entry name" value="MCP_transmembrane"/>
</dbReference>
<dbReference type="EMBL" id="LT598447">
    <property type="protein sequence ID" value="SCV05476.1"/>
    <property type="molecule type" value="Genomic_DNA"/>
</dbReference>
<dbReference type="PROSITE" id="PS50222">
    <property type="entry name" value="EF_HAND_2"/>
    <property type="match status" value="2"/>
</dbReference>
<dbReference type="Pfam" id="PF00153">
    <property type="entry name" value="Mito_carr"/>
    <property type="match status" value="3"/>
</dbReference>
<dbReference type="AlphaFoldDB" id="A0A1G4KLM9"/>
<keyword evidence="9 14" id="KW-1133">Transmembrane helix</keyword>
<dbReference type="InterPro" id="IPR002048">
    <property type="entry name" value="EF_hand_dom"/>
</dbReference>
<dbReference type="PRINTS" id="PR00926">
    <property type="entry name" value="MITOCARRIER"/>
</dbReference>
<evidence type="ECO:0000256" key="4">
    <source>
        <dbReference type="ARBA" id="ARBA00022692"/>
    </source>
</evidence>
<evidence type="ECO:0000256" key="1">
    <source>
        <dbReference type="ARBA" id="ARBA00004448"/>
    </source>
</evidence>
<feature type="transmembrane region" description="Helical" evidence="14">
    <location>
        <begin position="425"/>
        <end position="445"/>
    </location>
</feature>
<feature type="repeat" description="Solcar" evidence="12">
    <location>
        <begin position="195"/>
        <end position="302"/>
    </location>
</feature>
<dbReference type="Gene3D" id="1.10.238.10">
    <property type="entry name" value="EF-hand"/>
    <property type="match status" value="1"/>
</dbReference>
<dbReference type="FunFam" id="1.50.40.10:FF:000016">
    <property type="entry name" value="Solute carrier family 25 member 23"/>
    <property type="match status" value="1"/>
</dbReference>
<comment type="similarity">
    <text evidence="2 13">Belongs to the mitochondrial carrier (TC 2.A.29) family.</text>
</comment>
<keyword evidence="6" id="KW-0677">Repeat</keyword>
<evidence type="ECO:0000256" key="7">
    <source>
        <dbReference type="ARBA" id="ARBA00022792"/>
    </source>
</evidence>
<keyword evidence="17" id="KW-1185">Reference proteome</keyword>
<evidence type="ECO:0000256" key="5">
    <source>
        <dbReference type="ARBA" id="ARBA00022723"/>
    </source>
</evidence>
<evidence type="ECO:0000313" key="16">
    <source>
        <dbReference type="EMBL" id="SCV05476.1"/>
    </source>
</evidence>
<dbReference type="Proteomes" id="UP000189911">
    <property type="component" value="Chromosome H"/>
</dbReference>
<evidence type="ECO:0000256" key="2">
    <source>
        <dbReference type="ARBA" id="ARBA00006375"/>
    </source>
</evidence>
<accession>A0A1G4KLM9</accession>
<feature type="transmembrane region" description="Helical" evidence="14">
    <location>
        <begin position="375"/>
        <end position="393"/>
    </location>
</feature>
<dbReference type="InterPro" id="IPR002067">
    <property type="entry name" value="MCP"/>
</dbReference>
<dbReference type="CDD" id="cd00051">
    <property type="entry name" value="EFh"/>
    <property type="match status" value="1"/>
</dbReference>
<feature type="repeat" description="Solcar" evidence="12">
    <location>
        <begin position="422"/>
        <end position="511"/>
    </location>
</feature>
<dbReference type="InterPro" id="IPR011992">
    <property type="entry name" value="EF-hand-dom_pair"/>
</dbReference>
<dbReference type="GO" id="GO:0055085">
    <property type="term" value="P:transmembrane transport"/>
    <property type="evidence" value="ECO:0007669"/>
    <property type="project" value="InterPro"/>
</dbReference>
<dbReference type="SMART" id="SM00054">
    <property type="entry name" value="EFh"/>
    <property type="match status" value="3"/>
</dbReference>
<feature type="domain" description="EF-hand" evidence="15">
    <location>
        <begin position="10"/>
        <end position="45"/>
    </location>
</feature>
<keyword evidence="7" id="KW-0999">Mitochondrion inner membrane</keyword>
<evidence type="ECO:0000256" key="11">
    <source>
        <dbReference type="ARBA" id="ARBA00023136"/>
    </source>
</evidence>
<evidence type="ECO:0000256" key="9">
    <source>
        <dbReference type="ARBA" id="ARBA00022989"/>
    </source>
</evidence>
<gene>
    <name evidence="16" type="ORF">LANO_0H08328G</name>
</gene>
<sequence length="515" mass="58174">MGLPDETNEQRDRRFHKLFNSIDIDKTGKVDLEQLTRAFQRSNHPLKKSPEAIEQMFRSLDCNNDSIVDFEDFKKYALTAESQIRQGFLKLDRYQDGKIRTSELSTYLSKLAENNEPRPEKSSTFKNFLRWAFTAKRKEAESSPYITYDQWRDFLLFMPRKKGSRLHTAYSYFYLFNEDVDLSSEGDVTLINDFIRGFGFFIAGGVSGVISRTCTAPFDRIKVFLIARTDLTSTFLNSKDSVLKHNPGADVAKIKSPLVKAATSLYRQGGIRAFYVGNGLNVIKVFPESAIKFGSFEIAKRMMAQLEGTNDTSQLSRFSTYIAGGMGGVMAQFSVYPVDTLKYRVQCAPLNAHKKGSRLMIETAKQMYRDGGLKLFYRGVTVGVTGIFPYAALDLGTFSALKKWYITRKAQMTGVSEDQVTMSNVFVLLMGAFSGTVGATLVYPINLLRTRLQAQGTYAHPYQYDGFRDVFSKTVQREGYPGLFKGLVPNLAKVCPAVSISYLCYENLKRGMKLE</sequence>
<keyword evidence="10" id="KW-0496">Mitochondrion</keyword>
<keyword evidence="8" id="KW-0106">Calcium</keyword>
<keyword evidence="11 12" id="KW-0472">Membrane</keyword>
<dbReference type="GO" id="GO:0005509">
    <property type="term" value="F:calcium ion binding"/>
    <property type="evidence" value="ECO:0007669"/>
    <property type="project" value="InterPro"/>
</dbReference>
<organism evidence="16 17">
    <name type="scientific">Lachancea nothofagi CBS 11611</name>
    <dbReference type="NCBI Taxonomy" id="1266666"/>
    <lineage>
        <taxon>Eukaryota</taxon>
        <taxon>Fungi</taxon>
        <taxon>Dikarya</taxon>
        <taxon>Ascomycota</taxon>
        <taxon>Saccharomycotina</taxon>
        <taxon>Saccharomycetes</taxon>
        <taxon>Saccharomycetales</taxon>
        <taxon>Saccharomycetaceae</taxon>
        <taxon>Lachancea</taxon>
    </lineage>
</organism>
<evidence type="ECO:0000256" key="13">
    <source>
        <dbReference type="RuleBase" id="RU000488"/>
    </source>
</evidence>
<keyword evidence="3 13" id="KW-0813">Transport</keyword>
<evidence type="ECO:0000256" key="3">
    <source>
        <dbReference type="ARBA" id="ARBA00022448"/>
    </source>
</evidence>
<evidence type="ECO:0000256" key="10">
    <source>
        <dbReference type="ARBA" id="ARBA00023128"/>
    </source>
</evidence>
<dbReference type="SUPFAM" id="SSF47473">
    <property type="entry name" value="EF-hand"/>
    <property type="match status" value="1"/>
</dbReference>
<dbReference type="GO" id="GO:0005743">
    <property type="term" value="C:mitochondrial inner membrane"/>
    <property type="evidence" value="ECO:0007669"/>
    <property type="project" value="UniProtKB-SubCell"/>
</dbReference>
<proteinExistence type="inferred from homology"/>
<name>A0A1G4KLM9_9SACH</name>
<dbReference type="PANTHER" id="PTHR24089">
    <property type="entry name" value="SOLUTE CARRIER FAMILY 25"/>
    <property type="match status" value="1"/>
</dbReference>
<evidence type="ECO:0000256" key="6">
    <source>
        <dbReference type="ARBA" id="ARBA00022737"/>
    </source>
</evidence>
<keyword evidence="5" id="KW-0479">Metal-binding</keyword>
<feature type="repeat" description="Solcar" evidence="12">
    <location>
        <begin position="315"/>
        <end position="404"/>
    </location>
</feature>
<dbReference type="SUPFAM" id="SSF103506">
    <property type="entry name" value="Mitochondrial carrier"/>
    <property type="match status" value="1"/>
</dbReference>
<evidence type="ECO:0000256" key="14">
    <source>
        <dbReference type="SAM" id="Phobius"/>
    </source>
</evidence>
<dbReference type="InterPro" id="IPR023395">
    <property type="entry name" value="MCP_dom_sf"/>
</dbReference>
<evidence type="ECO:0000259" key="15">
    <source>
        <dbReference type="PROSITE" id="PS50222"/>
    </source>
</evidence>
<protein>
    <submittedName>
        <fullName evidence="16">LANO_0H08328g1_1</fullName>
    </submittedName>
</protein>
<reference evidence="17" key="1">
    <citation type="submission" date="2016-03" db="EMBL/GenBank/DDBJ databases">
        <authorList>
            <person name="Devillers Hugo."/>
        </authorList>
    </citation>
    <scope>NUCLEOTIDE SEQUENCE [LARGE SCALE GENOMIC DNA]</scope>
</reference>
<evidence type="ECO:0000256" key="12">
    <source>
        <dbReference type="PROSITE-ProRule" id="PRU00282"/>
    </source>
</evidence>
<dbReference type="PROSITE" id="PS50920">
    <property type="entry name" value="SOLCAR"/>
    <property type="match status" value="3"/>
</dbReference>
<evidence type="ECO:0000313" key="17">
    <source>
        <dbReference type="Proteomes" id="UP000189911"/>
    </source>
</evidence>
<comment type="subcellular location">
    <subcellularLocation>
        <location evidence="1">Mitochondrion inner membrane</location>
        <topology evidence="1">Multi-pass membrane protein</topology>
    </subcellularLocation>
</comment>
<feature type="domain" description="EF-hand" evidence="15">
    <location>
        <begin position="48"/>
        <end position="83"/>
    </location>
</feature>
<keyword evidence="4 12" id="KW-0812">Transmembrane</keyword>
<dbReference type="OrthoDB" id="270584at2759"/>